<dbReference type="Proteomes" id="UP001162640">
    <property type="component" value="Unassembled WGS sequence"/>
</dbReference>
<dbReference type="GO" id="GO:0016747">
    <property type="term" value="F:acyltransferase activity, transferring groups other than amino-acyl groups"/>
    <property type="evidence" value="ECO:0007669"/>
    <property type="project" value="InterPro"/>
</dbReference>
<dbReference type="EMBL" id="BLQM01000134">
    <property type="protein sequence ID" value="GMH67767.1"/>
    <property type="molecule type" value="Genomic_DNA"/>
</dbReference>
<evidence type="ECO:0000313" key="3">
    <source>
        <dbReference type="Proteomes" id="UP001162640"/>
    </source>
</evidence>
<protein>
    <recommendedName>
        <fullName evidence="1">N-acetyltransferase domain-containing protein</fullName>
    </recommendedName>
</protein>
<feature type="domain" description="N-acetyltransferase" evidence="1">
    <location>
        <begin position="152"/>
        <end position="242"/>
    </location>
</feature>
<evidence type="ECO:0000313" key="2">
    <source>
        <dbReference type="EMBL" id="GMH67767.1"/>
    </source>
</evidence>
<proteinExistence type="predicted"/>
<reference evidence="3" key="1">
    <citation type="journal article" date="2023" name="Commun. Biol.">
        <title>Genome analysis of Parmales, the sister group of diatoms, reveals the evolutionary specialization of diatoms from phago-mixotrophs to photoautotrophs.</title>
        <authorList>
            <person name="Ban H."/>
            <person name="Sato S."/>
            <person name="Yoshikawa S."/>
            <person name="Yamada K."/>
            <person name="Nakamura Y."/>
            <person name="Ichinomiya M."/>
            <person name="Sato N."/>
            <person name="Blanc-Mathieu R."/>
            <person name="Endo H."/>
            <person name="Kuwata A."/>
            <person name="Ogata H."/>
        </authorList>
    </citation>
    <scope>NUCLEOTIDE SEQUENCE [LARGE SCALE GENOMIC DNA]</scope>
</reference>
<dbReference type="Gene3D" id="3.40.630.30">
    <property type="match status" value="1"/>
</dbReference>
<dbReference type="CDD" id="cd04301">
    <property type="entry name" value="NAT_SF"/>
    <property type="match status" value="1"/>
</dbReference>
<gene>
    <name evidence="2" type="ORF">TL16_g04763</name>
</gene>
<dbReference type="SUPFAM" id="SSF55729">
    <property type="entry name" value="Acyl-CoA N-acyltransferases (Nat)"/>
    <property type="match status" value="1"/>
</dbReference>
<sequence>MSSHLDRVSNDLLRQWQDSDDAESSLLDVQKTRAQSLLNSTVLPPTLPSKTPPSNMTLQYSLRPPTSPELGYLYTWLKQDEETYPGLKSKNPARYWSRAGETGALQNCFETECGVLCKRKGHHVCRLLLCCFIDGGDDGATATTEVSAPEFPVGFVVLKEDGYTIDALGTYSQYRKIGVARSIVDHCVNLAKEREVEVYVVDSLISSILFWRGVGFDVVPAKEIPKGKLGELAYHRPMRKFL</sequence>
<dbReference type="PROSITE" id="PS51186">
    <property type="entry name" value="GNAT"/>
    <property type="match status" value="1"/>
</dbReference>
<accession>A0A9W7A8N4</accession>
<comment type="caution">
    <text evidence="2">The sequence shown here is derived from an EMBL/GenBank/DDBJ whole genome shotgun (WGS) entry which is preliminary data.</text>
</comment>
<dbReference type="AlphaFoldDB" id="A0A9W7A8N4"/>
<evidence type="ECO:0000259" key="1">
    <source>
        <dbReference type="PROSITE" id="PS51186"/>
    </source>
</evidence>
<dbReference type="InterPro" id="IPR000182">
    <property type="entry name" value="GNAT_dom"/>
</dbReference>
<dbReference type="InterPro" id="IPR016181">
    <property type="entry name" value="Acyl_CoA_acyltransferase"/>
</dbReference>
<organism evidence="2 3">
    <name type="scientific">Triparma laevis f. inornata</name>
    <dbReference type="NCBI Taxonomy" id="1714386"/>
    <lineage>
        <taxon>Eukaryota</taxon>
        <taxon>Sar</taxon>
        <taxon>Stramenopiles</taxon>
        <taxon>Ochrophyta</taxon>
        <taxon>Bolidophyceae</taxon>
        <taxon>Parmales</taxon>
        <taxon>Triparmaceae</taxon>
        <taxon>Triparma</taxon>
    </lineage>
</organism>
<name>A0A9W7A8N4_9STRA</name>